<dbReference type="InterPro" id="IPR000326">
    <property type="entry name" value="PAP2/HPO"/>
</dbReference>
<dbReference type="Gene3D" id="1.20.144.10">
    <property type="entry name" value="Phosphatidic acid phosphatase type 2/haloperoxidase"/>
    <property type="match status" value="1"/>
</dbReference>
<dbReference type="EMBL" id="CP017758">
    <property type="protein sequence ID" value="AQV97221.1"/>
    <property type="molecule type" value="Genomic_DNA"/>
</dbReference>
<feature type="transmembrane region" description="Helical" evidence="1">
    <location>
        <begin position="25"/>
        <end position="49"/>
    </location>
</feature>
<dbReference type="RefSeq" id="WP_078201396.1">
    <property type="nucleotide sequence ID" value="NZ_CP017758.1"/>
</dbReference>
<dbReference type="InterPro" id="IPR036938">
    <property type="entry name" value="PAP2/HPO_sf"/>
</dbReference>
<keyword evidence="1" id="KW-0812">Transmembrane</keyword>
<dbReference type="AlphaFoldDB" id="A0A1U9UYA5"/>
<dbReference type="OrthoDB" id="9801622at2"/>
<gene>
    <name evidence="3" type="ORF">BJN34_25505</name>
</gene>
<evidence type="ECO:0000313" key="4">
    <source>
        <dbReference type="Proteomes" id="UP000189627"/>
    </source>
</evidence>
<dbReference type="SMART" id="SM00014">
    <property type="entry name" value="acidPPc"/>
    <property type="match status" value="1"/>
</dbReference>
<evidence type="ECO:0000313" key="3">
    <source>
        <dbReference type="EMBL" id="AQV97221.1"/>
    </source>
</evidence>
<feature type="transmembrane region" description="Helical" evidence="1">
    <location>
        <begin position="138"/>
        <end position="156"/>
    </location>
</feature>
<feature type="domain" description="Phosphatidic acid phosphatase type 2/haloperoxidase" evidence="2">
    <location>
        <begin position="61"/>
        <end position="177"/>
    </location>
</feature>
<sequence length="229" mass="26186">MNEFDTTIIQFLNQFSFRWPFLDRAVLAMTQFYMLRGVPMIALLWWIWFRDGEDKKRDREIVVATIVAGFCVLVLGRFMAHWLPFRARPLADPELGLRFLLGSEDNVRTWSSFPSDHAMLWCAVATGVMVASRRIGMLALAYAVLFICMARVFVGLHYPTDVLGGAIMGVLTCLLLTQTRYREPIASPFLNFSERHQGLFHVGMFLLSFGLVTNFDEIRTVTSSLMKIS</sequence>
<dbReference type="Pfam" id="PF01569">
    <property type="entry name" value="PAP2"/>
    <property type="match status" value="1"/>
</dbReference>
<organism evidence="3 4">
    <name type="scientific">Cupriavidus necator</name>
    <name type="common">Alcaligenes eutrophus</name>
    <name type="synonym">Ralstonia eutropha</name>
    <dbReference type="NCBI Taxonomy" id="106590"/>
    <lineage>
        <taxon>Bacteria</taxon>
        <taxon>Pseudomonadati</taxon>
        <taxon>Pseudomonadota</taxon>
        <taxon>Betaproteobacteria</taxon>
        <taxon>Burkholderiales</taxon>
        <taxon>Burkholderiaceae</taxon>
        <taxon>Cupriavidus</taxon>
    </lineage>
</organism>
<keyword evidence="1" id="KW-1133">Transmembrane helix</keyword>
<feature type="transmembrane region" description="Helical" evidence="1">
    <location>
        <begin position="162"/>
        <end position="177"/>
    </location>
</feature>
<feature type="transmembrane region" description="Helical" evidence="1">
    <location>
        <begin position="61"/>
        <end position="80"/>
    </location>
</feature>
<keyword evidence="1" id="KW-0472">Membrane</keyword>
<dbReference type="SUPFAM" id="SSF48317">
    <property type="entry name" value="Acid phosphatase/Vanadium-dependent haloperoxidase"/>
    <property type="match status" value="1"/>
</dbReference>
<accession>A0A1U9UYA5</accession>
<dbReference type="PANTHER" id="PTHR14969:SF13">
    <property type="entry name" value="AT30094P"/>
    <property type="match status" value="1"/>
</dbReference>
<dbReference type="PANTHER" id="PTHR14969">
    <property type="entry name" value="SPHINGOSINE-1-PHOSPHATE PHOSPHOHYDROLASE"/>
    <property type="match status" value="1"/>
</dbReference>
<dbReference type="KEGG" id="cuh:BJN34_25505"/>
<proteinExistence type="predicted"/>
<protein>
    <submittedName>
        <fullName evidence="3">Phosphatase</fullName>
    </submittedName>
</protein>
<reference evidence="4" key="1">
    <citation type="submission" date="2017-02" db="EMBL/GenBank/DDBJ databases">
        <title>Complete genome sequence of Cupriavidus necator strain NH9, a 3-chlorobenzoate degrader.</title>
        <authorList>
            <person name="Moriuchi R."/>
            <person name="Dohra H."/>
            <person name="Ogawa N."/>
        </authorList>
    </citation>
    <scope>NUCLEOTIDE SEQUENCE [LARGE SCALE GENOMIC DNA]</scope>
    <source>
        <strain evidence="4">NH9</strain>
    </source>
</reference>
<evidence type="ECO:0000256" key="1">
    <source>
        <dbReference type="SAM" id="Phobius"/>
    </source>
</evidence>
<evidence type="ECO:0000259" key="2">
    <source>
        <dbReference type="SMART" id="SM00014"/>
    </source>
</evidence>
<name>A0A1U9UYA5_CUPNE</name>
<dbReference type="Proteomes" id="UP000189627">
    <property type="component" value="Chromosome 2"/>
</dbReference>
<feature type="transmembrane region" description="Helical" evidence="1">
    <location>
        <begin position="198"/>
        <end position="215"/>
    </location>
</feature>